<gene>
    <name evidence="2" type="ORF">QJS10_CPA01g02254</name>
</gene>
<name>A0AAV9FJI0_ACOCL</name>
<evidence type="ECO:0000313" key="2">
    <source>
        <dbReference type="EMBL" id="KAK1325816.1"/>
    </source>
</evidence>
<proteinExistence type="predicted"/>
<protein>
    <submittedName>
        <fullName evidence="2">Uncharacterized protein</fullName>
    </submittedName>
</protein>
<dbReference type="AlphaFoldDB" id="A0AAV9FJI0"/>
<evidence type="ECO:0000313" key="3">
    <source>
        <dbReference type="Proteomes" id="UP001180020"/>
    </source>
</evidence>
<reference evidence="2" key="2">
    <citation type="submission" date="2023-06" db="EMBL/GenBank/DDBJ databases">
        <authorList>
            <person name="Ma L."/>
            <person name="Liu K.-W."/>
            <person name="Li Z."/>
            <person name="Hsiao Y.-Y."/>
            <person name="Qi Y."/>
            <person name="Fu T."/>
            <person name="Tang G."/>
            <person name="Zhang D."/>
            <person name="Sun W.-H."/>
            <person name="Liu D.-K."/>
            <person name="Li Y."/>
            <person name="Chen G.-Z."/>
            <person name="Liu X.-D."/>
            <person name="Liao X.-Y."/>
            <person name="Jiang Y.-T."/>
            <person name="Yu X."/>
            <person name="Hao Y."/>
            <person name="Huang J."/>
            <person name="Zhao X.-W."/>
            <person name="Ke S."/>
            <person name="Chen Y.-Y."/>
            <person name="Wu W.-L."/>
            <person name="Hsu J.-L."/>
            <person name="Lin Y.-F."/>
            <person name="Huang M.-D."/>
            <person name="Li C.-Y."/>
            <person name="Huang L."/>
            <person name="Wang Z.-W."/>
            <person name="Zhao X."/>
            <person name="Zhong W.-Y."/>
            <person name="Peng D.-H."/>
            <person name="Ahmad S."/>
            <person name="Lan S."/>
            <person name="Zhang J.-S."/>
            <person name="Tsai W.-C."/>
            <person name="Van De Peer Y."/>
            <person name="Liu Z.-J."/>
        </authorList>
    </citation>
    <scope>NUCLEOTIDE SEQUENCE</scope>
    <source>
        <strain evidence="2">CP</strain>
        <tissue evidence="2">Leaves</tissue>
    </source>
</reference>
<comment type="caution">
    <text evidence="2">The sequence shown here is derived from an EMBL/GenBank/DDBJ whole genome shotgun (WGS) entry which is preliminary data.</text>
</comment>
<sequence>MDLCCPCEADFDWVPVDTCLDSSTDLYCPSEENFDWALSNWEVKKVEGVKKSGPLKDALEIRFSRALSNKRRRSEARIVTSLTREQLPNTFLPVLPCMQEKEGEEERGRGRVQLAKTGGERVEDGWPSAKTRRGRGGGGLADLVSRRCYGMASSSPNKNETSTGWATLEWKS</sequence>
<organism evidence="2 3">
    <name type="scientific">Acorus calamus</name>
    <name type="common">Sweet flag</name>
    <dbReference type="NCBI Taxonomy" id="4465"/>
    <lineage>
        <taxon>Eukaryota</taxon>
        <taxon>Viridiplantae</taxon>
        <taxon>Streptophyta</taxon>
        <taxon>Embryophyta</taxon>
        <taxon>Tracheophyta</taxon>
        <taxon>Spermatophyta</taxon>
        <taxon>Magnoliopsida</taxon>
        <taxon>Liliopsida</taxon>
        <taxon>Acoraceae</taxon>
        <taxon>Acorus</taxon>
    </lineage>
</organism>
<evidence type="ECO:0000256" key="1">
    <source>
        <dbReference type="SAM" id="MobiDB-lite"/>
    </source>
</evidence>
<dbReference type="EMBL" id="JAUJYO010000001">
    <property type="protein sequence ID" value="KAK1325816.1"/>
    <property type="molecule type" value="Genomic_DNA"/>
</dbReference>
<dbReference type="Proteomes" id="UP001180020">
    <property type="component" value="Unassembled WGS sequence"/>
</dbReference>
<accession>A0AAV9FJI0</accession>
<keyword evidence="3" id="KW-1185">Reference proteome</keyword>
<feature type="region of interest" description="Disordered" evidence="1">
    <location>
        <begin position="118"/>
        <end position="172"/>
    </location>
</feature>
<feature type="compositionally biased region" description="Polar residues" evidence="1">
    <location>
        <begin position="152"/>
        <end position="165"/>
    </location>
</feature>
<reference evidence="2" key="1">
    <citation type="journal article" date="2023" name="Nat. Commun.">
        <title>Diploid and tetraploid genomes of Acorus and the evolution of monocots.</title>
        <authorList>
            <person name="Ma L."/>
            <person name="Liu K.W."/>
            <person name="Li Z."/>
            <person name="Hsiao Y.Y."/>
            <person name="Qi Y."/>
            <person name="Fu T."/>
            <person name="Tang G.D."/>
            <person name="Zhang D."/>
            <person name="Sun W.H."/>
            <person name="Liu D.K."/>
            <person name="Li Y."/>
            <person name="Chen G.Z."/>
            <person name="Liu X.D."/>
            <person name="Liao X.Y."/>
            <person name="Jiang Y.T."/>
            <person name="Yu X."/>
            <person name="Hao Y."/>
            <person name="Huang J."/>
            <person name="Zhao X.W."/>
            <person name="Ke S."/>
            <person name="Chen Y.Y."/>
            <person name="Wu W.L."/>
            <person name="Hsu J.L."/>
            <person name="Lin Y.F."/>
            <person name="Huang M.D."/>
            <person name="Li C.Y."/>
            <person name="Huang L."/>
            <person name="Wang Z.W."/>
            <person name="Zhao X."/>
            <person name="Zhong W.Y."/>
            <person name="Peng D.H."/>
            <person name="Ahmad S."/>
            <person name="Lan S."/>
            <person name="Zhang J.S."/>
            <person name="Tsai W.C."/>
            <person name="Van de Peer Y."/>
            <person name="Liu Z.J."/>
        </authorList>
    </citation>
    <scope>NUCLEOTIDE SEQUENCE</scope>
    <source>
        <strain evidence="2">CP</strain>
    </source>
</reference>